<evidence type="ECO:0000259" key="3">
    <source>
        <dbReference type="PROSITE" id="PS50110"/>
    </source>
</evidence>
<organism evidence="4 5">
    <name type="scientific">Deinococcus ruber</name>
    <dbReference type="NCBI Taxonomy" id="1848197"/>
    <lineage>
        <taxon>Bacteria</taxon>
        <taxon>Thermotogati</taxon>
        <taxon>Deinococcota</taxon>
        <taxon>Deinococci</taxon>
        <taxon>Deinococcales</taxon>
        <taxon>Deinococcaceae</taxon>
        <taxon>Deinococcus</taxon>
    </lineage>
</organism>
<dbReference type="Gene3D" id="3.40.50.2300">
    <property type="match status" value="1"/>
</dbReference>
<dbReference type="SUPFAM" id="SSF52172">
    <property type="entry name" value="CheY-like"/>
    <property type="match status" value="1"/>
</dbReference>
<evidence type="ECO:0000313" key="4">
    <source>
        <dbReference type="EMBL" id="GGR03463.1"/>
    </source>
</evidence>
<protein>
    <recommendedName>
        <fullName evidence="3">Response regulatory domain-containing protein</fullName>
    </recommendedName>
</protein>
<proteinExistence type="predicted"/>
<reference evidence="4" key="2">
    <citation type="submission" date="2020-09" db="EMBL/GenBank/DDBJ databases">
        <authorList>
            <person name="Sun Q."/>
            <person name="Ohkuma M."/>
        </authorList>
    </citation>
    <scope>NUCLEOTIDE SEQUENCE</scope>
    <source>
        <strain evidence="4">JCM 31311</strain>
    </source>
</reference>
<dbReference type="PROSITE" id="PS50110">
    <property type="entry name" value="RESPONSE_REGULATORY"/>
    <property type="match status" value="1"/>
</dbReference>
<dbReference type="PANTHER" id="PTHR44591">
    <property type="entry name" value="STRESS RESPONSE REGULATOR PROTEIN 1"/>
    <property type="match status" value="1"/>
</dbReference>
<keyword evidence="1 2" id="KW-0597">Phosphoprotein</keyword>
<sequence length="149" mass="15794">MTPLPDPPPTFSAGALSSDALPGTLRRLVLVVDDEPYINLLITSILKLNGCDVLSAANGEEALGVLAEHPQIAAIVTDLHMPMMDGFGLLAALRTHEQPLPVVVVTARGAESDQRRSMELGARALLTKPFSRQQLWGVVAPLLGLTDAP</sequence>
<dbReference type="Pfam" id="PF00072">
    <property type="entry name" value="Response_reg"/>
    <property type="match status" value="1"/>
</dbReference>
<dbReference type="Proteomes" id="UP000603865">
    <property type="component" value="Unassembled WGS sequence"/>
</dbReference>
<gene>
    <name evidence="4" type="ORF">GCM10008957_15430</name>
</gene>
<dbReference type="RefSeq" id="WP_189089042.1">
    <property type="nucleotide sequence ID" value="NZ_BMQL01000006.1"/>
</dbReference>
<dbReference type="InterPro" id="IPR011006">
    <property type="entry name" value="CheY-like_superfamily"/>
</dbReference>
<feature type="domain" description="Response regulatory" evidence="3">
    <location>
        <begin position="28"/>
        <end position="143"/>
    </location>
</feature>
<dbReference type="EMBL" id="BMQL01000006">
    <property type="protein sequence ID" value="GGR03463.1"/>
    <property type="molecule type" value="Genomic_DNA"/>
</dbReference>
<comment type="caution">
    <text evidence="4">The sequence shown here is derived from an EMBL/GenBank/DDBJ whole genome shotgun (WGS) entry which is preliminary data.</text>
</comment>
<evidence type="ECO:0000256" key="2">
    <source>
        <dbReference type="PROSITE-ProRule" id="PRU00169"/>
    </source>
</evidence>
<dbReference type="GO" id="GO:0000160">
    <property type="term" value="P:phosphorelay signal transduction system"/>
    <property type="evidence" value="ECO:0007669"/>
    <property type="project" value="InterPro"/>
</dbReference>
<keyword evidence="5" id="KW-1185">Reference proteome</keyword>
<dbReference type="SMART" id="SM00448">
    <property type="entry name" value="REC"/>
    <property type="match status" value="1"/>
</dbReference>
<feature type="modified residue" description="4-aspartylphosphate" evidence="2">
    <location>
        <position position="78"/>
    </location>
</feature>
<reference evidence="4" key="1">
    <citation type="journal article" date="2014" name="Int. J. Syst. Evol. Microbiol.">
        <title>Complete genome sequence of Corynebacterium casei LMG S-19264T (=DSM 44701T), isolated from a smear-ripened cheese.</title>
        <authorList>
            <consortium name="US DOE Joint Genome Institute (JGI-PGF)"/>
            <person name="Walter F."/>
            <person name="Albersmeier A."/>
            <person name="Kalinowski J."/>
            <person name="Ruckert C."/>
        </authorList>
    </citation>
    <scope>NUCLEOTIDE SEQUENCE</scope>
    <source>
        <strain evidence="4">JCM 31311</strain>
    </source>
</reference>
<accession>A0A918F302</accession>
<dbReference type="InterPro" id="IPR001789">
    <property type="entry name" value="Sig_transdc_resp-reg_receiver"/>
</dbReference>
<evidence type="ECO:0000256" key="1">
    <source>
        <dbReference type="ARBA" id="ARBA00022553"/>
    </source>
</evidence>
<dbReference type="PANTHER" id="PTHR44591:SF3">
    <property type="entry name" value="RESPONSE REGULATORY DOMAIN-CONTAINING PROTEIN"/>
    <property type="match status" value="1"/>
</dbReference>
<dbReference type="CDD" id="cd00156">
    <property type="entry name" value="REC"/>
    <property type="match status" value="1"/>
</dbReference>
<dbReference type="InterPro" id="IPR050595">
    <property type="entry name" value="Bact_response_regulator"/>
</dbReference>
<evidence type="ECO:0000313" key="5">
    <source>
        <dbReference type="Proteomes" id="UP000603865"/>
    </source>
</evidence>
<name>A0A918F302_9DEIO</name>
<dbReference type="AlphaFoldDB" id="A0A918F302"/>